<organism evidence="1 2">
    <name type="scientific">Sphingopyxis fribergensis</name>
    <dbReference type="NCBI Taxonomy" id="1515612"/>
    <lineage>
        <taxon>Bacteria</taxon>
        <taxon>Pseudomonadati</taxon>
        <taxon>Pseudomonadota</taxon>
        <taxon>Alphaproteobacteria</taxon>
        <taxon>Sphingomonadales</taxon>
        <taxon>Sphingomonadaceae</taxon>
        <taxon>Sphingopyxis</taxon>
    </lineage>
</organism>
<protein>
    <submittedName>
        <fullName evidence="1">Uncharacterized protein</fullName>
    </submittedName>
</protein>
<name>A0A0A7PHT9_9SPHN</name>
<dbReference type="AlphaFoldDB" id="A0A0A7PHT9"/>
<dbReference type="KEGG" id="sphk:SKP52_13850"/>
<evidence type="ECO:0000313" key="1">
    <source>
        <dbReference type="EMBL" id="AJA09656.1"/>
    </source>
</evidence>
<reference evidence="1 2" key="1">
    <citation type="journal article" date="2015" name="Int. J. Syst. Evol. Microbiol.">
        <title>Description of Sphingopyxis fribergensis sp. nov. - a soil bacterium with the ability to degrade styrene and phenylacetic acid.</title>
        <authorList>
            <person name="Oelschlagel M."/>
            <person name="Ruckert C."/>
            <person name="Kalinowski J."/>
            <person name="Schmidt G."/>
            <person name="Schlomann M."/>
            <person name="Tischler D."/>
        </authorList>
    </citation>
    <scope>NUCLEOTIDE SEQUENCE [LARGE SCALE GENOMIC DNA]</scope>
    <source>
        <strain evidence="1 2">Kp5.2</strain>
    </source>
</reference>
<dbReference type="HOGENOM" id="CLU_2720260_0_0_5"/>
<accession>A0A0A7PHT9</accession>
<dbReference type="EMBL" id="CP009122">
    <property type="protein sequence ID" value="AJA09656.1"/>
    <property type="molecule type" value="Genomic_DNA"/>
</dbReference>
<sequence length="72" mass="7591">MSLIGFKHAPAAVAFGPAVRNRPALLLARGFLGRRVDDASASELGLVTGCNGFKAALRRALRGWPMISSRLG</sequence>
<dbReference type="Proteomes" id="UP000030907">
    <property type="component" value="Chromosome"/>
</dbReference>
<dbReference type="OrthoDB" id="7452416at2"/>
<evidence type="ECO:0000313" key="2">
    <source>
        <dbReference type="Proteomes" id="UP000030907"/>
    </source>
</evidence>
<proteinExistence type="predicted"/>
<gene>
    <name evidence="1" type="ORF">SKP52_13850</name>
</gene>
<keyword evidence="2" id="KW-1185">Reference proteome</keyword>